<evidence type="ECO:0000313" key="3">
    <source>
        <dbReference type="EMBL" id="MBK3517809.1"/>
    </source>
</evidence>
<dbReference type="Pfam" id="PF25275">
    <property type="entry name" value="Golvesin_C"/>
    <property type="match status" value="1"/>
</dbReference>
<dbReference type="RefSeq" id="WP_200465039.1">
    <property type="nucleotide sequence ID" value="NZ_JAENRR010000022.1"/>
</dbReference>
<gene>
    <name evidence="3" type="ORF">JIV24_10745</name>
</gene>
<protein>
    <recommendedName>
        <fullName evidence="2">Golvesin/Xly CBD-like domain-containing protein</fullName>
    </recommendedName>
</protein>
<dbReference type="InterPro" id="IPR033803">
    <property type="entry name" value="CBD-like_Golvesin-Xly"/>
</dbReference>
<keyword evidence="1" id="KW-0812">Transmembrane</keyword>
<keyword evidence="1" id="KW-0472">Membrane</keyword>
<keyword evidence="4" id="KW-1185">Reference proteome</keyword>
<sequence>MISLFNIRTVARFESKTLFRSWFFRIFAIIIIGFILMFNLFGLTSIADGGWPGRLLPSGAPYFNMWILNIAQAIIAVFLSADFLGRDKKLDTTEAFYVRSMANFDYVIGKTIGVLKVFIILNIFVLMSGILFTLIANEVAVPWLSYVIYPLLISLPTLIFVLGLSFFTMTLVRNQAVTFVLLLGFIALSLFYLGNKHWGLFDILGFYTPFMRSDFTGFDDLLGLILHRSVYLILGLMFILATVWRLPRLEQQKLSKPFLISFMLLMFSGACFGVFKIIANDTTKSNLQVHIKELNQKLVNSSYRIDNYDVALFHQNKGIDCKFSMQMSKNGVGNDTKLVLALNPGLKVTSCSIDSELVNYTREAHLLSIELNSNVISSFQLDLSYSGVIMDEALYPDISAETRDAENRLDPLLAGKQYSFVLPDYLLLTRETNWYPVVANKQYWVSYPFNEMNLTVHTKPSLEVISQGVKDSLDAGKYQFTSEHPFNAYSVIIGDYERHTTMVDSIEFSLYHHKEHDFYKEYFTELNDTVSFVIKDIKDDLERKLGVNYPFDRFSVVEAPINMYSYLRNWSLSTESVMPEMVLFPENGGGTWQNDLDNVRGRIDRRMDRSNEERSEKELQVELMKNYLGDNFIKPSRFFFGRRQEGERHVENWGRYQVFPLYFTYANRIVEDEYPLLTIALENYLHQRMNETRMRDLGGLSSNDEVILKLRNNSLKELIDKEDVNTLGNVFASKGSQLFSNLKVNVGHSSFDKQLDELIQSNRFANTSINDFNRSISNISQSEFSTVYSNWLNEAYSPAFLFSSADVYEIKEGNRMRYFLRVKVANSGDADGIMAFTIREGMQRGGRGRFRSRFQMDANEDNEQSFVLKAGQTYEIGFLLDDEPREVSVNTFLAANIPSNQTLIINNVIRNNKKVKYFEGLNEITRAIKFSSANEIIVDNEDEGFSFVNTGESRTVKDWWVSMQNEEEEENDTYGMIRFWSPPVSWKPIAGDKFFGEYLKSAVYKRSGSGEGYVNWKADLTQSGMYEVHAYIPNIASRFGRGRNSGNKDNNYRFTVYHDDGEEQVEVTVNNDNNGWIYLGEYYFSDGMANVKLSDVSTSRYVIGDAVKWVKK</sequence>
<feature type="transmembrane region" description="Helical" evidence="1">
    <location>
        <begin position="63"/>
        <end position="85"/>
    </location>
</feature>
<dbReference type="Proteomes" id="UP000605676">
    <property type="component" value="Unassembled WGS sequence"/>
</dbReference>
<feature type="transmembrane region" description="Helical" evidence="1">
    <location>
        <begin position="106"/>
        <end position="135"/>
    </location>
</feature>
<feature type="transmembrane region" description="Helical" evidence="1">
    <location>
        <begin position="225"/>
        <end position="246"/>
    </location>
</feature>
<feature type="transmembrane region" description="Helical" evidence="1">
    <location>
        <begin position="258"/>
        <end position="279"/>
    </location>
</feature>
<dbReference type="EMBL" id="JAENRR010000022">
    <property type="protein sequence ID" value="MBK3517809.1"/>
    <property type="molecule type" value="Genomic_DNA"/>
</dbReference>
<proteinExistence type="predicted"/>
<reference evidence="3 4" key="1">
    <citation type="submission" date="2021-01" db="EMBL/GenBank/DDBJ databases">
        <title>Carboxyliciviraga sp.nov., isolated from coastal sediments.</title>
        <authorList>
            <person name="Lu D."/>
            <person name="Zhang T."/>
        </authorList>
    </citation>
    <scope>NUCLEOTIDE SEQUENCE [LARGE SCALE GENOMIC DNA]</scope>
    <source>
        <strain evidence="3 4">N1Y132</strain>
    </source>
</reference>
<feature type="transmembrane region" description="Helical" evidence="1">
    <location>
        <begin position="147"/>
        <end position="169"/>
    </location>
</feature>
<keyword evidence="1" id="KW-1133">Transmembrane helix</keyword>
<name>A0ABS1HJF3_9BACT</name>
<feature type="transmembrane region" description="Helical" evidence="1">
    <location>
        <begin position="176"/>
        <end position="194"/>
    </location>
</feature>
<organism evidence="3 4">
    <name type="scientific">Carboxylicivirga marina</name>
    <dbReference type="NCBI Taxonomy" id="2800988"/>
    <lineage>
        <taxon>Bacteria</taxon>
        <taxon>Pseudomonadati</taxon>
        <taxon>Bacteroidota</taxon>
        <taxon>Bacteroidia</taxon>
        <taxon>Marinilabiliales</taxon>
        <taxon>Marinilabiliaceae</taxon>
        <taxon>Carboxylicivirga</taxon>
    </lineage>
</organism>
<evidence type="ECO:0000259" key="2">
    <source>
        <dbReference type="Pfam" id="PF25275"/>
    </source>
</evidence>
<evidence type="ECO:0000256" key="1">
    <source>
        <dbReference type="SAM" id="Phobius"/>
    </source>
</evidence>
<feature type="domain" description="Golvesin/Xly CBD-like" evidence="2">
    <location>
        <begin position="996"/>
        <end position="1110"/>
    </location>
</feature>
<comment type="caution">
    <text evidence="3">The sequence shown here is derived from an EMBL/GenBank/DDBJ whole genome shotgun (WGS) entry which is preliminary data.</text>
</comment>
<accession>A0ABS1HJF3</accession>
<feature type="transmembrane region" description="Helical" evidence="1">
    <location>
        <begin position="22"/>
        <end position="43"/>
    </location>
</feature>
<evidence type="ECO:0000313" key="4">
    <source>
        <dbReference type="Proteomes" id="UP000605676"/>
    </source>
</evidence>